<evidence type="ECO:0000313" key="1">
    <source>
        <dbReference type="EMBL" id="QBJ04449.1"/>
    </source>
</evidence>
<proteinExistence type="predicted"/>
<name>A0A481W7K7_9CAUD</name>
<keyword evidence="2" id="KW-1185">Reference proteome</keyword>
<dbReference type="RefSeq" id="YP_009820455.1">
    <property type="nucleotide sequence ID" value="NC_048166.1"/>
</dbReference>
<dbReference type="Proteomes" id="UP000293575">
    <property type="component" value="Segment"/>
</dbReference>
<dbReference type="KEGG" id="vg:55011891"/>
<evidence type="ECO:0000313" key="2">
    <source>
        <dbReference type="Proteomes" id="UP000293575"/>
    </source>
</evidence>
<organism evidence="1 2">
    <name type="scientific">Pseudomonas phage Lana</name>
    <dbReference type="NCBI Taxonomy" id="2530172"/>
    <lineage>
        <taxon>Viruses</taxon>
        <taxon>Duplodnaviria</taxon>
        <taxon>Heunggongvirae</taxon>
        <taxon>Uroviricota</taxon>
        <taxon>Caudoviricetes</taxon>
        <taxon>Lanavirus</taxon>
        <taxon>Lanavirus lana</taxon>
    </lineage>
</organism>
<accession>A0A481W7K7</accession>
<reference evidence="1" key="1">
    <citation type="submission" date="2019-01" db="EMBL/GenBank/DDBJ databases">
        <authorList>
            <person name="Hylling O."/>
            <person name="Carstens A.B."/>
            <person name="Hansen L.H."/>
        </authorList>
    </citation>
    <scope>NUCLEOTIDE SEQUENCE [LARGE SCALE GENOMIC DNA]</scope>
</reference>
<protein>
    <submittedName>
        <fullName evidence="1">Uncharacterized protein</fullName>
    </submittedName>
</protein>
<sequence>MFDNIESRVSVCPIDGTVLTTAEYEPDGVCEVGSQFFDFAFTAGTGITRLQTLTWENLAPDLYDLKLVDSYTTTLRWDRTPRITAGL</sequence>
<dbReference type="GeneID" id="55011891"/>
<dbReference type="EMBL" id="MK473373">
    <property type="protein sequence ID" value="QBJ04449.1"/>
    <property type="molecule type" value="Genomic_DNA"/>
</dbReference>